<dbReference type="AlphaFoldDB" id="A0A0D7AIN9"/>
<evidence type="ECO:0000313" key="2">
    <source>
        <dbReference type="EMBL" id="KIY51176.1"/>
    </source>
</evidence>
<dbReference type="Proteomes" id="UP000054144">
    <property type="component" value="Unassembled WGS sequence"/>
</dbReference>
<sequence>MYGTEVQKDSPTRIRTRAKGEDSNLSLRKCKPAAYGTETYANARKKKRLQRDAAFEGRRNKMYGKEFRIATMAHAQTEIVGDRFKTCAEERVEGLEAVVALTQDRRVQSTRSESD</sequence>
<feature type="compositionally biased region" description="Basic and acidic residues" evidence="1">
    <location>
        <begin position="1"/>
        <end position="22"/>
    </location>
</feature>
<organism evidence="2 3">
    <name type="scientific">Fistulina hepatica ATCC 64428</name>
    <dbReference type="NCBI Taxonomy" id="1128425"/>
    <lineage>
        <taxon>Eukaryota</taxon>
        <taxon>Fungi</taxon>
        <taxon>Dikarya</taxon>
        <taxon>Basidiomycota</taxon>
        <taxon>Agaricomycotina</taxon>
        <taxon>Agaricomycetes</taxon>
        <taxon>Agaricomycetidae</taxon>
        <taxon>Agaricales</taxon>
        <taxon>Fistulinaceae</taxon>
        <taxon>Fistulina</taxon>
    </lineage>
</organism>
<gene>
    <name evidence="2" type="ORF">FISHEDRAFT_56717</name>
</gene>
<name>A0A0D7AIN9_9AGAR</name>
<accession>A0A0D7AIN9</accession>
<feature type="region of interest" description="Disordered" evidence="1">
    <location>
        <begin position="1"/>
        <end position="25"/>
    </location>
</feature>
<keyword evidence="3" id="KW-1185">Reference proteome</keyword>
<reference evidence="2 3" key="1">
    <citation type="journal article" date="2015" name="Fungal Genet. Biol.">
        <title>Evolution of novel wood decay mechanisms in Agaricales revealed by the genome sequences of Fistulina hepatica and Cylindrobasidium torrendii.</title>
        <authorList>
            <person name="Floudas D."/>
            <person name="Held B.W."/>
            <person name="Riley R."/>
            <person name="Nagy L.G."/>
            <person name="Koehler G."/>
            <person name="Ransdell A.S."/>
            <person name="Younus H."/>
            <person name="Chow J."/>
            <person name="Chiniquy J."/>
            <person name="Lipzen A."/>
            <person name="Tritt A."/>
            <person name="Sun H."/>
            <person name="Haridas S."/>
            <person name="LaButti K."/>
            <person name="Ohm R.A."/>
            <person name="Kues U."/>
            <person name="Blanchette R.A."/>
            <person name="Grigoriev I.V."/>
            <person name="Minto R.E."/>
            <person name="Hibbett D.S."/>
        </authorList>
    </citation>
    <scope>NUCLEOTIDE SEQUENCE [LARGE SCALE GENOMIC DNA]</scope>
    <source>
        <strain evidence="2 3">ATCC 64428</strain>
    </source>
</reference>
<proteinExistence type="predicted"/>
<protein>
    <submittedName>
        <fullName evidence="2">Uncharacterized protein</fullName>
    </submittedName>
</protein>
<evidence type="ECO:0000256" key="1">
    <source>
        <dbReference type="SAM" id="MobiDB-lite"/>
    </source>
</evidence>
<dbReference type="EMBL" id="KN881666">
    <property type="protein sequence ID" value="KIY51176.1"/>
    <property type="molecule type" value="Genomic_DNA"/>
</dbReference>
<evidence type="ECO:0000313" key="3">
    <source>
        <dbReference type="Proteomes" id="UP000054144"/>
    </source>
</evidence>